<feature type="domain" description="Transcription regulator PadR N-terminal" evidence="2">
    <location>
        <begin position="36"/>
        <end position="104"/>
    </location>
</feature>
<gene>
    <name evidence="3" type="ORF">ACFSBT_05210</name>
</gene>
<evidence type="ECO:0000259" key="2">
    <source>
        <dbReference type="Pfam" id="PF03551"/>
    </source>
</evidence>
<dbReference type="InterPro" id="IPR036390">
    <property type="entry name" value="WH_DNA-bd_sf"/>
</dbReference>
<comment type="caution">
    <text evidence="3">The sequence shown here is derived from an EMBL/GenBank/DDBJ whole genome shotgun (WGS) entry which is preliminary data.</text>
</comment>
<feature type="region of interest" description="Disordered" evidence="1">
    <location>
        <begin position="1"/>
        <end position="22"/>
    </location>
</feature>
<evidence type="ECO:0000313" key="3">
    <source>
        <dbReference type="EMBL" id="MFD1512680.1"/>
    </source>
</evidence>
<dbReference type="SUPFAM" id="SSF46785">
    <property type="entry name" value="Winged helix' DNA-binding domain"/>
    <property type="match status" value="1"/>
</dbReference>
<name>A0ABD6AT46_9EURY</name>
<organism evidence="3 4">
    <name type="scientific">Halomarina rubra</name>
    <dbReference type="NCBI Taxonomy" id="2071873"/>
    <lineage>
        <taxon>Archaea</taxon>
        <taxon>Methanobacteriati</taxon>
        <taxon>Methanobacteriota</taxon>
        <taxon>Stenosarchaea group</taxon>
        <taxon>Halobacteria</taxon>
        <taxon>Halobacteriales</taxon>
        <taxon>Natronomonadaceae</taxon>
        <taxon>Halomarina</taxon>
    </lineage>
</organism>
<sequence length="124" mass="13441">MSNSRSTGINTPDTTADTNRNDTDLTAFQRECLRVIAVLDAEAGDCYGLAIKRALEGRYGHEINHGRLYPNLDDLQEAGLVEKSALDKRTNEYLLTARGRGLLADAFDSFHDDLVAAGILGGGE</sequence>
<dbReference type="RefSeq" id="WP_250872647.1">
    <property type="nucleotide sequence ID" value="NZ_JALXFV010000002.1"/>
</dbReference>
<dbReference type="Proteomes" id="UP001597187">
    <property type="component" value="Unassembled WGS sequence"/>
</dbReference>
<reference evidence="3 4" key="1">
    <citation type="journal article" date="2019" name="Int. J. Syst. Evol. Microbiol.">
        <title>The Global Catalogue of Microorganisms (GCM) 10K type strain sequencing project: providing services to taxonomists for standard genome sequencing and annotation.</title>
        <authorList>
            <consortium name="The Broad Institute Genomics Platform"/>
            <consortium name="The Broad Institute Genome Sequencing Center for Infectious Disease"/>
            <person name="Wu L."/>
            <person name="Ma J."/>
        </authorList>
    </citation>
    <scope>NUCLEOTIDE SEQUENCE [LARGE SCALE GENOMIC DNA]</scope>
    <source>
        <strain evidence="3 4">CGMCC 1.12563</strain>
    </source>
</reference>
<evidence type="ECO:0000256" key="1">
    <source>
        <dbReference type="SAM" id="MobiDB-lite"/>
    </source>
</evidence>
<protein>
    <submittedName>
        <fullName evidence="3">PadR family transcriptional regulator</fullName>
    </submittedName>
</protein>
<dbReference type="InterPro" id="IPR036388">
    <property type="entry name" value="WH-like_DNA-bd_sf"/>
</dbReference>
<dbReference type="EMBL" id="JBHUDC010000002">
    <property type="protein sequence ID" value="MFD1512680.1"/>
    <property type="molecule type" value="Genomic_DNA"/>
</dbReference>
<evidence type="ECO:0000313" key="4">
    <source>
        <dbReference type="Proteomes" id="UP001597187"/>
    </source>
</evidence>
<proteinExistence type="predicted"/>
<dbReference type="InterPro" id="IPR005149">
    <property type="entry name" value="Tscrpt_reg_PadR_N"/>
</dbReference>
<dbReference type="Pfam" id="PF03551">
    <property type="entry name" value="PadR"/>
    <property type="match status" value="1"/>
</dbReference>
<keyword evidence="4" id="KW-1185">Reference proteome</keyword>
<accession>A0ABD6AT46</accession>
<dbReference type="AlphaFoldDB" id="A0ABD6AT46"/>
<dbReference type="Gene3D" id="1.10.10.10">
    <property type="entry name" value="Winged helix-like DNA-binding domain superfamily/Winged helix DNA-binding domain"/>
    <property type="match status" value="1"/>
</dbReference>